<proteinExistence type="predicted"/>
<dbReference type="Proteomes" id="UP000566819">
    <property type="component" value="Unassembled WGS sequence"/>
</dbReference>
<name>A0A8H4RM41_9HELO</name>
<organism evidence="2 3">
    <name type="scientific">Cudoniella acicularis</name>
    <dbReference type="NCBI Taxonomy" id="354080"/>
    <lineage>
        <taxon>Eukaryota</taxon>
        <taxon>Fungi</taxon>
        <taxon>Dikarya</taxon>
        <taxon>Ascomycota</taxon>
        <taxon>Pezizomycotina</taxon>
        <taxon>Leotiomycetes</taxon>
        <taxon>Helotiales</taxon>
        <taxon>Tricladiaceae</taxon>
        <taxon>Cudoniella</taxon>
    </lineage>
</organism>
<dbReference type="Gene3D" id="1.10.510.10">
    <property type="entry name" value="Transferase(Phosphotransferase) domain 1"/>
    <property type="match status" value="1"/>
</dbReference>
<dbReference type="AlphaFoldDB" id="A0A8H4RM41"/>
<feature type="region of interest" description="Disordered" evidence="1">
    <location>
        <begin position="55"/>
        <end position="161"/>
    </location>
</feature>
<reference evidence="2 3" key="1">
    <citation type="submission" date="2020-03" db="EMBL/GenBank/DDBJ databases">
        <title>Draft Genome Sequence of Cudoniella acicularis.</title>
        <authorList>
            <person name="Buettner E."/>
            <person name="Kellner H."/>
        </authorList>
    </citation>
    <scope>NUCLEOTIDE SEQUENCE [LARGE SCALE GENOMIC DNA]</scope>
    <source>
        <strain evidence="2 3">DSM 108380</strain>
    </source>
</reference>
<dbReference type="InterPro" id="IPR011009">
    <property type="entry name" value="Kinase-like_dom_sf"/>
</dbReference>
<evidence type="ECO:0000313" key="2">
    <source>
        <dbReference type="EMBL" id="KAF4631209.1"/>
    </source>
</evidence>
<comment type="caution">
    <text evidence="2">The sequence shown here is derived from an EMBL/GenBank/DDBJ whole genome shotgun (WGS) entry which is preliminary data.</text>
</comment>
<evidence type="ECO:0000313" key="3">
    <source>
        <dbReference type="Proteomes" id="UP000566819"/>
    </source>
</evidence>
<accession>A0A8H4RM41</accession>
<evidence type="ECO:0000256" key="1">
    <source>
        <dbReference type="SAM" id="MobiDB-lite"/>
    </source>
</evidence>
<dbReference type="SUPFAM" id="SSF56112">
    <property type="entry name" value="Protein kinase-like (PK-like)"/>
    <property type="match status" value="1"/>
</dbReference>
<sequence length="362" mass="40416">MRIAARAPEHHQLLPSQLFSSSSFRRRYVLCIPPHGPVWSLFLTMTFTELASVAAETEPGSSKKRKLFPEASDSETNTHYRCPPIPINLAESMNPMGDPETQAGTKSPSASIALTEPTAKAASEVSDSQPNIPRRRSTSTALNPTEPTNRTSKSEPGAKLPSVKSYEDLTVIFPWDLETNMPLFTTAYHVAPDDVMYFSPENLDDSLVYIKRHAFGQCDDTKGTDALSKILLSEVLVLEQISQSPHPHIVCYYGPESTSVYLYSRISTIDKEKFVKAVESPVDHLHSLGLAHNDINLQNIMVRDRIPVLIDFGSTQPFGKSLESPGTFGWYEEDFTTSEKKHDTYALAKLRKWIQKPKGFLE</sequence>
<protein>
    <recommendedName>
        <fullName evidence="4">Protein kinase domain-containing protein</fullName>
    </recommendedName>
</protein>
<evidence type="ECO:0008006" key="4">
    <source>
        <dbReference type="Google" id="ProtNLM"/>
    </source>
</evidence>
<keyword evidence="3" id="KW-1185">Reference proteome</keyword>
<feature type="compositionally biased region" description="Polar residues" evidence="1">
    <location>
        <begin position="138"/>
        <end position="151"/>
    </location>
</feature>
<gene>
    <name evidence="2" type="ORF">G7Y89_g6923</name>
</gene>
<dbReference type="EMBL" id="JAAMPI010000466">
    <property type="protein sequence ID" value="KAF4631209.1"/>
    <property type="molecule type" value="Genomic_DNA"/>
</dbReference>
<feature type="compositionally biased region" description="Polar residues" evidence="1">
    <location>
        <begin position="102"/>
        <end position="112"/>
    </location>
</feature>
<dbReference type="OrthoDB" id="4062651at2759"/>